<comment type="caution">
    <text evidence="9">The sequence shown here is derived from an EMBL/GenBank/DDBJ whole genome shotgun (WGS) entry which is preliminary data.</text>
</comment>
<evidence type="ECO:0000256" key="7">
    <source>
        <dbReference type="ARBA" id="ARBA00023237"/>
    </source>
</evidence>
<evidence type="ECO:0008006" key="11">
    <source>
        <dbReference type="Google" id="ProtNLM"/>
    </source>
</evidence>
<evidence type="ECO:0000256" key="2">
    <source>
        <dbReference type="ARBA" id="ARBA00008163"/>
    </source>
</evidence>
<dbReference type="SUPFAM" id="SSF56935">
    <property type="entry name" value="Porins"/>
    <property type="match status" value="1"/>
</dbReference>
<dbReference type="Gene3D" id="2.40.160.60">
    <property type="entry name" value="Outer membrane protein transport protein (OMPP1/FadL/TodX)"/>
    <property type="match status" value="1"/>
</dbReference>
<dbReference type="RefSeq" id="WP_193029977.1">
    <property type="nucleotide sequence ID" value="NZ_CAJGZG010000017.1"/>
</dbReference>
<feature type="chain" id="PRO_5047099821" description="Outer membrane protein E" evidence="8">
    <location>
        <begin position="26"/>
        <end position="487"/>
    </location>
</feature>
<keyword evidence="3" id="KW-1134">Transmembrane beta strand</keyword>
<dbReference type="Proteomes" id="UP001228171">
    <property type="component" value="Unassembled WGS sequence"/>
</dbReference>
<evidence type="ECO:0000256" key="4">
    <source>
        <dbReference type="ARBA" id="ARBA00022692"/>
    </source>
</evidence>
<evidence type="ECO:0000256" key="3">
    <source>
        <dbReference type="ARBA" id="ARBA00022452"/>
    </source>
</evidence>
<dbReference type="EMBL" id="JAVAJI010000003">
    <property type="protein sequence ID" value="MDP4544154.1"/>
    <property type="molecule type" value="Genomic_DNA"/>
</dbReference>
<keyword evidence="4" id="KW-0812">Transmembrane</keyword>
<evidence type="ECO:0000256" key="1">
    <source>
        <dbReference type="ARBA" id="ARBA00004571"/>
    </source>
</evidence>
<keyword evidence="6" id="KW-0472">Membrane</keyword>
<evidence type="ECO:0000313" key="9">
    <source>
        <dbReference type="EMBL" id="MDP4544154.1"/>
    </source>
</evidence>
<sequence>MGAYFNLKTLTVALAAISAASIASAAGLDRSGQDITAFLQDGTYAETVYTYIDADVSGKDSSGNKIDDIAEDYDFFRYGVKTDINDTFSIGILYDEPFGAAADYLGNNDFVAQGNVDNSTKYLTQGKYTSFNDLNSDFNSARNNAVEEATKAQGFAQQAGLAQQQGNLVEAGRLAALAQDAKEKATGYKTEAEQLGAPLNAVKSELDSKGEGTNVEVRTESLTAILGAKFGTNKEFQVYGGPVAQQVQADVKLRGLAYGLANGYTAHISSDKDIGWLAGIAYSKPEIALKAALTYRSEIDHTLPIYEQYPVAGIKKGGDIDITTPKSVNFDFQTGINPTTLATAKVRWVPWGDFAIVPPVYNDVSKNLTKDDIGLPLVSYDKDQWQVELGLAKRLAPKFAVSGTVGWDSGAGNPVTSLGPIEGYYSVGLGGKYDITENWAVSAGGKYLWFGDADGQIPTKQVVSKFENNDGFALGVKLSYQAKQNFN</sequence>
<protein>
    <recommendedName>
        <fullName evidence="11">Outer membrane protein E</fullName>
    </recommendedName>
</protein>
<dbReference type="InterPro" id="IPR005017">
    <property type="entry name" value="OMPP1/FadL/TodX"/>
</dbReference>
<comment type="subcellular location">
    <subcellularLocation>
        <location evidence="1">Cell outer membrane</location>
        <topology evidence="1">Multi-pass membrane protein</topology>
    </subcellularLocation>
</comment>
<keyword evidence="10" id="KW-1185">Reference proteome</keyword>
<organism evidence="9 10">
    <name type="scientific">Psychrobacter faecalis</name>
    <dbReference type="NCBI Taxonomy" id="180588"/>
    <lineage>
        <taxon>Bacteria</taxon>
        <taxon>Pseudomonadati</taxon>
        <taxon>Pseudomonadota</taxon>
        <taxon>Gammaproteobacteria</taxon>
        <taxon>Moraxellales</taxon>
        <taxon>Moraxellaceae</taxon>
        <taxon>Psychrobacter</taxon>
    </lineage>
</organism>
<evidence type="ECO:0000313" key="10">
    <source>
        <dbReference type="Proteomes" id="UP001228171"/>
    </source>
</evidence>
<keyword evidence="5 8" id="KW-0732">Signal</keyword>
<reference evidence="9 10" key="1">
    <citation type="submission" date="2023-08" db="EMBL/GenBank/DDBJ databases">
        <authorList>
            <person name="Kumar R."/>
        </authorList>
    </citation>
    <scope>NUCLEOTIDE SEQUENCE [LARGE SCALE GENOMIC DNA]</scope>
    <source>
        <strain evidence="9 10">LUR13</strain>
    </source>
</reference>
<evidence type="ECO:0000256" key="6">
    <source>
        <dbReference type="ARBA" id="ARBA00023136"/>
    </source>
</evidence>
<name>A0ABT9HFC7_9GAMM</name>
<comment type="similarity">
    <text evidence="2">Belongs to the OmpP1/FadL family.</text>
</comment>
<accession>A0ABT9HFC7</accession>
<dbReference type="PANTHER" id="PTHR35093">
    <property type="entry name" value="OUTER MEMBRANE PROTEIN NMB0088-RELATED"/>
    <property type="match status" value="1"/>
</dbReference>
<feature type="signal peptide" evidence="8">
    <location>
        <begin position="1"/>
        <end position="25"/>
    </location>
</feature>
<dbReference type="PANTHER" id="PTHR35093:SF8">
    <property type="entry name" value="OUTER MEMBRANE PROTEIN NMB0088-RELATED"/>
    <property type="match status" value="1"/>
</dbReference>
<evidence type="ECO:0000256" key="5">
    <source>
        <dbReference type="ARBA" id="ARBA00022729"/>
    </source>
</evidence>
<proteinExistence type="inferred from homology"/>
<dbReference type="GeneID" id="84653209"/>
<gene>
    <name evidence="9" type="ORF">Q8P09_03560</name>
</gene>
<keyword evidence="7" id="KW-0998">Cell outer membrane</keyword>
<evidence type="ECO:0000256" key="8">
    <source>
        <dbReference type="SAM" id="SignalP"/>
    </source>
</evidence>